<keyword evidence="1" id="KW-1133">Transmembrane helix</keyword>
<feature type="transmembrane region" description="Helical" evidence="1">
    <location>
        <begin position="9"/>
        <end position="28"/>
    </location>
</feature>
<name>A0AAV3SY44_9EURY</name>
<dbReference type="Proteomes" id="UP001500194">
    <property type="component" value="Unassembled WGS sequence"/>
</dbReference>
<reference evidence="2 3" key="1">
    <citation type="journal article" date="2019" name="Int. J. Syst. Evol. Microbiol.">
        <title>The Global Catalogue of Microorganisms (GCM) 10K type strain sequencing project: providing services to taxonomists for standard genome sequencing and annotation.</title>
        <authorList>
            <consortium name="The Broad Institute Genomics Platform"/>
            <consortium name="The Broad Institute Genome Sequencing Center for Infectious Disease"/>
            <person name="Wu L."/>
            <person name="Ma J."/>
        </authorList>
    </citation>
    <scope>NUCLEOTIDE SEQUENCE [LARGE SCALE GENOMIC DNA]</scope>
    <source>
        <strain evidence="2 3">JCM 16327</strain>
    </source>
</reference>
<gene>
    <name evidence="2" type="ORF">GCM10009019_07060</name>
</gene>
<feature type="transmembrane region" description="Helical" evidence="1">
    <location>
        <begin position="34"/>
        <end position="56"/>
    </location>
</feature>
<organism evidence="2 3">
    <name type="scientific">Salarchaeum japonicum</name>
    <dbReference type="NCBI Taxonomy" id="555573"/>
    <lineage>
        <taxon>Archaea</taxon>
        <taxon>Methanobacteriati</taxon>
        <taxon>Methanobacteriota</taxon>
        <taxon>Stenosarchaea group</taxon>
        <taxon>Halobacteria</taxon>
        <taxon>Halobacteriales</taxon>
        <taxon>Halobacteriaceae</taxon>
    </lineage>
</organism>
<keyword evidence="1" id="KW-0472">Membrane</keyword>
<evidence type="ECO:0000313" key="2">
    <source>
        <dbReference type="EMBL" id="GAA0647236.1"/>
    </source>
</evidence>
<comment type="caution">
    <text evidence="2">The sequence shown here is derived from an EMBL/GenBank/DDBJ whole genome shotgun (WGS) entry which is preliminary data.</text>
</comment>
<sequence>MRPHERRGVAFGASTVVLYALLVAAPALGFALPLGFSITVGLFATACGLCSAYFLARALGERLAA</sequence>
<keyword evidence="1" id="KW-0812">Transmembrane</keyword>
<dbReference type="AlphaFoldDB" id="A0AAV3SY44"/>
<dbReference type="GeneID" id="68572172"/>
<protein>
    <submittedName>
        <fullName evidence="2">Uncharacterized protein</fullName>
    </submittedName>
</protein>
<keyword evidence="3" id="KW-1185">Reference proteome</keyword>
<proteinExistence type="predicted"/>
<accession>A0AAV3SY44</accession>
<dbReference type="EMBL" id="BAAADU010000002">
    <property type="protein sequence ID" value="GAA0647236.1"/>
    <property type="molecule type" value="Genomic_DNA"/>
</dbReference>
<dbReference type="RefSeq" id="WP_227261584.1">
    <property type="nucleotide sequence ID" value="NZ_BAAADU010000002.1"/>
</dbReference>
<evidence type="ECO:0000256" key="1">
    <source>
        <dbReference type="SAM" id="Phobius"/>
    </source>
</evidence>
<evidence type="ECO:0000313" key="3">
    <source>
        <dbReference type="Proteomes" id="UP001500194"/>
    </source>
</evidence>